<keyword evidence="2" id="KW-0547">Nucleotide-binding</keyword>
<protein>
    <submittedName>
        <fullName evidence="9">Selenide, water dikinase SelD</fullName>
        <ecNumber evidence="9">2.7.9.3</ecNumber>
    </submittedName>
</protein>
<dbReference type="InterPro" id="IPR036676">
    <property type="entry name" value="PurM-like_C_sf"/>
</dbReference>
<dbReference type="NCBIfam" id="TIGR00476">
    <property type="entry name" value="selD"/>
    <property type="match status" value="1"/>
</dbReference>
<evidence type="ECO:0000256" key="1">
    <source>
        <dbReference type="ARBA" id="ARBA00022679"/>
    </source>
</evidence>
<dbReference type="OrthoDB" id="9767928at2"/>
<dbReference type="InterPro" id="IPR016188">
    <property type="entry name" value="PurM-like_N"/>
</dbReference>
<dbReference type="RefSeq" id="WP_136549695.1">
    <property type="nucleotide sequence ID" value="NZ_CP031093.1"/>
</dbReference>
<dbReference type="SUPFAM" id="SSF51905">
    <property type="entry name" value="FAD/NAD(P)-binding domain"/>
    <property type="match status" value="2"/>
</dbReference>
<evidence type="ECO:0000259" key="6">
    <source>
        <dbReference type="Pfam" id="PF00586"/>
    </source>
</evidence>
<dbReference type="EMBL" id="CP031093">
    <property type="protein sequence ID" value="QCF26988.1"/>
    <property type="molecule type" value="Genomic_DNA"/>
</dbReference>
<gene>
    <name evidence="9" type="primary">selD</name>
    <name evidence="9" type="ORF">soil367_14190</name>
</gene>
<evidence type="ECO:0000256" key="3">
    <source>
        <dbReference type="ARBA" id="ARBA00022777"/>
    </source>
</evidence>
<dbReference type="Pfam" id="PF02769">
    <property type="entry name" value="AIRS_C"/>
    <property type="match status" value="1"/>
</dbReference>
<evidence type="ECO:0000256" key="4">
    <source>
        <dbReference type="ARBA" id="ARBA00022840"/>
    </source>
</evidence>
<dbReference type="SUPFAM" id="SSF55326">
    <property type="entry name" value="PurM N-terminal domain-like"/>
    <property type="match status" value="1"/>
</dbReference>
<dbReference type="InterPro" id="IPR010918">
    <property type="entry name" value="PurM-like_C_dom"/>
</dbReference>
<feature type="domain" description="PurM-like C-terminal" evidence="7">
    <location>
        <begin position="576"/>
        <end position="748"/>
    </location>
</feature>
<dbReference type="NCBIfam" id="TIGR03169">
    <property type="entry name" value="Nterm_to_SelD"/>
    <property type="match status" value="1"/>
</dbReference>
<dbReference type="PANTHER" id="PTHR10256:SF0">
    <property type="entry name" value="INACTIVE SELENIDE, WATER DIKINASE-LIKE PROTEIN-RELATED"/>
    <property type="match status" value="1"/>
</dbReference>
<dbReference type="Proteomes" id="UP000298049">
    <property type="component" value="Chromosome"/>
</dbReference>
<dbReference type="EC" id="2.7.9.3" evidence="9"/>
<keyword evidence="5" id="KW-0711">Selenium</keyword>
<proteinExistence type="predicted"/>
<keyword evidence="1 9" id="KW-0808">Transferase</keyword>
<evidence type="ECO:0000256" key="5">
    <source>
        <dbReference type="ARBA" id="ARBA00023266"/>
    </source>
</evidence>
<evidence type="ECO:0000259" key="7">
    <source>
        <dbReference type="Pfam" id="PF02769"/>
    </source>
</evidence>
<dbReference type="KEGG" id="hmi:soil367_14190"/>
<dbReference type="InterPro" id="IPR017584">
    <property type="entry name" value="Pyridine_nucleo_diS_OxRdtase_N"/>
</dbReference>
<dbReference type="GO" id="GO:0004756">
    <property type="term" value="F:selenide, water dikinase activity"/>
    <property type="evidence" value="ECO:0007669"/>
    <property type="project" value="UniProtKB-EC"/>
</dbReference>
<dbReference type="GO" id="GO:0016491">
    <property type="term" value="F:oxidoreductase activity"/>
    <property type="evidence" value="ECO:0007669"/>
    <property type="project" value="InterPro"/>
</dbReference>
<evidence type="ECO:0000313" key="10">
    <source>
        <dbReference type="Proteomes" id="UP000298049"/>
    </source>
</evidence>
<dbReference type="GO" id="GO:0005524">
    <property type="term" value="F:ATP binding"/>
    <property type="evidence" value="ECO:0007669"/>
    <property type="project" value="UniProtKB-KW"/>
</dbReference>
<accession>A0A4P7XIZ5</accession>
<reference evidence="9 10" key="1">
    <citation type="submission" date="2018-07" db="EMBL/GenBank/DDBJ databases">
        <title>Marsedoiliclastica nanhaica gen. nov. sp. nov., a novel marine hydrocarbonoclastic bacterium isolated from an in-situ enriched hydrocarbon-degrading consortium in deep-sea sediment.</title>
        <authorList>
            <person name="Dong C."/>
            <person name="Ma T."/>
            <person name="Liu R."/>
            <person name="Shao Z."/>
        </authorList>
    </citation>
    <scope>NUCLEOTIDE SEQUENCE [LARGE SCALE GENOMIC DNA]</scope>
    <source>
        <strain evidence="10">soil36-7</strain>
    </source>
</reference>
<dbReference type="AlphaFoldDB" id="A0A4P7XIZ5"/>
<dbReference type="InterPro" id="IPR023753">
    <property type="entry name" value="FAD/NAD-binding_dom"/>
</dbReference>
<evidence type="ECO:0000313" key="9">
    <source>
        <dbReference type="EMBL" id="QCF26988.1"/>
    </source>
</evidence>
<dbReference type="Gene3D" id="3.30.1330.10">
    <property type="entry name" value="PurM-like, N-terminal domain"/>
    <property type="match status" value="1"/>
</dbReference>
<dbReference type="GO" id="GO:0005737">
    <property type="term" value="C:cytoplasm"/>
    <property type="evidence" value="ECO:0007669"/>
    <property type="project" value="TreeGrafter"/>
</dbReference>
<sequence length="758" mass="81007">MQTPAQPVLRDIVLVGGGHSHVGVLRRFAMKPIPGVRLTLICRDTDTPYSGMLPGYVAGHYAFDQVHIDLSRLAHFAGARFLRDEVTGLDRDGRRVFCRQRPPVAYDVVSVNIGSAPRLDSVDGAEAYAVPVKPIDQFNQRWQAVLERIKAHRGRFVIAVVGGGAGGVELLLAVQYRLAAELIALGRNPADLELHIFHGAGEFLPTHNAAVRKKFHRVLANRGVQLHLNTHVTRVSAGSLQTDQGEAFCVDEVLWVTQAGGQAWLAATGLALDDSGFILVKDTLQSITDARVFAAGDVATLVNAPREKAGVFAVRQGPPLAENLRRSVLGKPLRRYHPQRRWLALISTGDRFAIGSRGPLAFSGRWVWRWKDLIDRRFMRRFSELPTMAGVTQPLRSRNEVALNADEQGQAISALAMRCGGCGAKVGSTVLTRALAGLRPVERDDVLLGLHAPDDAAVVRIAPGMAAVHTVDFFRAFIDDPYLFGKIAANHALGDIFAMGAEAQSATAIATVPYGLESKVEALLLQMMTGAVEVLNQSGCALVGGHTGEGQELALGFAVNGIIDPKAVLSKSGMSPGDALILTKPLGTGTLFAAHAQLRAKGRWLDTALESMVQSSEQAATCLRLFGATACTDVTGFGLLGHLLEMTRPSKVDAYLDLAAIPVLPGALETAAAGILSSLQSANLRLRSAIRNQAGAATHPVYPLLFDPQTAGGLLASVPQEKAIACIAALRERGYSCATVIGRVAEQSSEPQPIILNR</sequence>
<evidence type="ECO:0000259" key="8">
    <source>
        <dbReference type="Pfam" id="PF07992"/>
    </source>
</evidence>
<dbReference type="InterPro" id="IPR036188">
    <property type="entry name" value="FAD/NAD-bd_sf"/>
</dbReference>
<keyword evidence="10" id="KW-1185">Reference proteome</keyword>
<dbReference type="Gene3D" id="3.50.50.100">
    <property type="match status" value="1"/>
</dbReference>
<dbReference type="GO" id="GO:0016260">
    <property type="term" value="P:selenocysteine biosynthetic process"/>
    <property type="evidence" value="ECO:0007669"/>
    <property type="project" value="TreeGrafter"/>
</dbReference>
<feature type="domain" description="FAD/NAD(P)-binding" evidence="8">
    <location>
        <begin position="11"/>
        <end position="304"/>
    </location>
</feature>
<feature type="domain" description="PurM-like N-terminal" evidence="6">
    <location>
        <begin position="454"/>
        <end position="563"/>
    </location>
</feature>
<dbReference type="InterPro" id="IPR004536">
    <property type="entry name" value="SPS/SelD"/>
</dbReference>
<dbReference type="PANTHER" id="PTHR10256">
    <property type="entry name" value="SELENIDE, WATER DIKINASE"/>
    <property type="match status" value="1"/>
</dbReference>
<dbReference type="Pfam" id="PF07992">
    <property type="entry name" value="Pyr_redox_2"/>
    <property type="match status" value="1"/>
</dbReference>
<evidence type="ECO:0000256" key="2">
    <source>
        <dbReference type="ARBA" id="ARBA00022741"/>
    </source>
</evidence>
<keyword evidence="3 9" id="KW-0418">Kinase</keyword>
<dbReference type="SUPFAM" id="SSF56042">
    <property type="entry name" value="PurM C-terminal domain-like"/>
    <property type="match status" value="1"/>
</dbReference>
<dbReference type="InterPro" id="IPR036921">
    <property type="entry name" value="PurM-like_N_sf"/>
</dbReference>
<dbReference type="Pfam" id="PF00586">
    <property type="entry name" value="AIRS"/>
    <property type="match status" value="1"/>
</dbReference>
<keyword evidence="4" id="KW-0067">ATP-binding</keyword>
<organism evidence="9 10">
    <name type="scientific">Hydrocarboniclastica marina</name>
    <dbReference type="NCBI Taxonomy" id="2259620"/>
    <lineage>
        <taxon>Bacteria</taxon>
        <taxon>Pseudomonadati</taxon>
        <taxon>Pseudomonadota</taxon>
        <taxon>Gammaproteobacteria</taxon>
        <taxon>Alteromonadales</taxon>
        <taxon>Alteromonadaceae</taxon>
        <taxon>Hydrocarboniclastica</taxon>
    </lineage>
</organism>
<name>A0A4P7XIZ5_9ALTE</name>
<dbReference type="CDD" id="cd02195">
    <property type="entry name" value="SelD"/>
    <property type="match status" value="1"/>
</dbReference>
<dbReference type="Gene3D" id="3.90.650.10">
    <property type="entry name" value="PurM-like C-terminal domain"/>
    <property type="match status" value="1"/>
</dbReference>